<name>A0ABU6YD33_9FABA</name>
<keyword evidence="3" id="KW-1185">Reference proteome</keyword>
<feature type="compositionally biased region" description="Basic and acidic residues" evidence="1">
    <location>
        <begin position="17"/>
        <end position="33"/>
    </location>
</feature>
<protein>
    <submittedName>
        <fullName evidence="2">Uncharacterized protein</fullName>
    </submittedName>
</protein>
<evidence type="ECO:0000313" key="3">
    <source>
        <dbReference type="Proteomes" id="UP001341840"/>
    </source>
</evidence>
<accession>A0ABU6YD33</accession>
<evidence type="ECO:0000256" key="1">
    <source>
        <dbReference type="SAM" id="MobiDB-lite"/>
    </source>
</evidence>
<dbReference type="EMBL" id="JASCZI010241774">
    <property type="protein sequence ID" value="MED6206703.1"/>
    <property type="molecule type" value="Genomic_DNA"/>
</dbReference>
<feature type="compositionally biased region" description="Polar residues" evidence="1">
    <location>
        <begin position="35"/>
        <end position="46"/>
    </location>
</feature>
<reference evidence="2 3" key="1">
    <citation type="journal article" date="2023" name="Plants (Basel)">
        <title>Bridging the Gap: Combining Genomics and Transcriptomics Approaches to Understand Stylosanthes scabra, an Orphan Legume from the Brazilian Caatinga.</title>
        <authorList>
            <person name="Ferreira-Neto J.R.C."/>
            <person name="da Silva M.D."/>
            <person name="Binneck E."/>
            <person name="de Melo N.F."/>
            <person name="da Silva R.H."/>
            <person name="de Melo A.L.T.M."/>
            <person name="Pandolfi V."/>
            <person name="Bustamante F.O."/>
            <person name="Brasileiro-Vidal A.C."/>
            <person name="Benko-Iseppon A.M."/>
        </authorList>
    </citation>
    <scope>NUCLEOTIDE SEQUENCE [LARGE SCALE GENOMIC DNA]</scope>
    <source>
        <tissue evidence="2">Leaves</tissue>
    </source>
</reference>
<feature type="compositionally biased region" description="Basic and acidic residues" evidence="1">
    <location>
        <begin position="47"/>
        <end position="56"/>
    </location>
</feature>
<feature type="region of interest" description="Disordered" evidence="1">
    <location>
        <begin position="1"/>
        <end position="74"/>
    </location>
</feature>
<feature type="compositionally biased region" description="Basic residues" evidence="1">
    <location>
        <begin position="123"/>
        <end position="138"/>
    </location>
</feature>
<dbReference type="Proteomes" id="UP001341840">
    <property type="component" value="Unassembled WGS sequence"/>
</dbReference>
<comment type="caution">
    <text evidence="2">The sequence shown here is derived from an EMBL/GenBank/DDBJ whole genome shotgun (WGS) entry which is preliminary data.</text>
</comment>
<sequence>METGISSRETDETAGDVETRISTEKNYEGREHVAQCTTKVRNSKNGAESEKTEIKNGNRTPKNLGKGPIRSDGPECIWREEMPNGDSKLLAVRGGASGVKLRRSLLRWNRDEEKNFFGGGGVRSRRRKSCRKTGKRGC</sequence>
<gene>
    <name evidence="2" type="ORF">PIB30_029316</name>
</gene>
<organism evidence="2 3">
    <name type="scientific">Stylosanthes scabra</name>
    <dbReference type="NCBI Taxonomy" id="79078"/>
    <lineage>
        <taxon>Eukaryota</taxon>
        <taxon>Viridiplantae</taxon>
        <taxon>Streptophyta</taxon>
        <taxon>Embryophyta</taxon>
        <taxon>Tracheophyta</taxon>
        <taxon>Spermatophyta</taxon>
        <taxon>Magnoliopsida</taxon>
        <taxon>eudicotyledons</taxon>
        <taxon>Gunneridae</taxon>
        <taxon>Pentapetalae</taxon>
        <taxon>rosids</taxon>
        <taxon>fabids</taxon>
        <taxon>Fabales</taxon>
        <taxon>Fabaceae</taxon>
        <taxon>Papilionoideae</taxon>
        <taxon>50 kb inversion clade</taxon>
        <taxon>dalbergioids sensu lato</taxon>
        <taxon>Dalbergieae</taxon>
        <taxon>Pterocarpus clade</taxon>
        <taxon>Stylosanthes</taxon>
    </lineage>
</organism>
<evidence type="ECO:0000313" key="2">
    <source>
        <dbReference type="EMBL" id="MED6206703.1"/>
    </source>
</evidence>
<proteinExistence type="predicted"/>
<feature type="region of interest" description="Disordered" evidence="1">
    <location>
        <begin position="116"/>
        <end position="138"/>
    </location>
</feature>